<evidence type="ECO:0000313" key="3">
    <source>
        <dbReference type="EMBL" id="CAG85548.2"/>
    </source>
</evidence>
<feature type="compositionally biased region" description="Basic and acidic residues" evidence="1">
    <location>
        <begin position="183"/>
        <end position="214"/>
    </location>
</feature>
<dbReference type="SUPFAM" id="SSF54236">
    <property type="entry name" value="Ubiquitin-like"/>
    <property type="match status" value="1"/>
</dbReference>
<dbReference type="Proteomes" id="UP000000599">
    <property type="component" value="Chromosome B"/>
</dbReference>
<dbReference type="FunCoup" id="Q6BW80">
    <property type="interactions" value="41"/>
</dbReference>
<reference evidence="3 4" key="1">
    <citation type="journal article" date="2004" name="Nature">
        <title>Genome evolution in yeasts.</title>
        <authorList>
            <consortium name="Genolevures"/>
            <person name="Dujon B."/>
            <person name="Sherman D."/>
            <person name="Fischer G."/>
            <person name="Durrens P."/>
            <person name="Casaregola S."/>
            <person name="Lafontaine I."/>
            <person name="de Montigny J."/>
            <person name="Marck C."/>
            <person name="Neuveglise C."/>
            <person name="Talla E."/>
            <person name="Goffard N."/>
            <person name="Frangeul L."/>
            <person name="Aigle M."/>
            <person name="Anthouard V."/>
            <person name="Babour A."/>
            <person name="Barbe V."/>
            <person name="Barnay S."/>
            <person name="Blanchin S."/>
            <person name="Beckerich J.M."/>
            <person name="Beyne E."/>
            <person name="Bleykasten C."/>
            <person name="Boisrame A."/>
            <person name="Boyer J."/>
            <person name="Cattolico L."/>
            <person name="Confanioleri F."/>
            <person name="de Daruvar A."/>
            <person name="Despons L."/>
            <person name="Fabre E."/>
            <person name="Fairhead C."/>
            <person name="Ferry-Dumazet H."/>
            <person name="Groppi A."/>
            <person name="Hantraye F."/>
            <person name="Hennequin C."/>
            <person name="Jauniaux N."/>
            <person name="Joyet P."/>
            <person name="Kachouri R."/>
            <person name="Kerrest A."/>
            <person name="Koszul R."/>
            <person name="Lemaire M."/>
            <person name="Lesur I."/>
            <person name="Ma L."/>
            <person name="Muller H."/>
            <person name="Nicaud J.M."/>
            <person name="Nikolski M."/>
            <person name="Oztas S."/>
            <person name="Ozier-Kalogeropoulos O."/>
            <person name="Pellenz S."/>
            <person name="Potier S."/>
            <person name="Richard G.F."/>
            <person name="Straub M.L."/>
            <person name="Suleau A."/>
            <person name="Swennene D."/>
            <person name="Tekaia F."/>
            <person name="Wesolowski-Louvel M."/>
            <person name="Westhof E."/>
            <person name="Wirth B."/>
            <person name="Zeniou-Meyer M."/>
            <person name="Zivanovic I."/>
            <person name="Bolotin-Fukuhara M."/>
            <person name="Thierry A."/>
            <person name="Bouchier C."/>
            <person name="Caudron B."/>
            <person name="Scarpelli C."/>
            <person name="Gaillardin C."/>
            <person name="Weissenbach J."/>
            <person name="Wincker P."/>
            <person name="Souciet J.L."/>
        </authorList>
    </citation>
    <scope>NUCLEOTIDE SEQUENCE [LARGE SCALE GENOMIC DNA]</scope>
    <source>
        <strain evidence="4">ATCC 36239 / CBS 767 / BCRC 21394 / JCM 1990 / NBRC 0083 / IGC 2968</strain>
    </source>
</reference>
<feature type="region of interest" description="Disordered" evidence="1">
    <location>
        <begin position="450"/>
        <end position="499"/>
    </location>
</feature>
<dbReference type="InterPro" id="IPR021569">
    <property type="entry name" value="TUG-UBL1"/>
</dbReference>
<dbReference type="Gene3D" id="3.10.20.90">
    <property type="entry name" value="Phosphatidylinositol 3-kinase Catalytic Subunit, Chain A, domain 1"/>
    <property type="match status" value="1"/>
</dbReference>
<feature type="region of interest" description="Disordered" evidence="1">
    <location>
        <begin position="183"/>
        <end position="287"/>
    </location>
</feature>
<dbReference type="OrthoDB" id="440781at2759"/>
<dbReference type="EMBL" id="CR382134">
    <property type="protein sequence ID" value="CAG85548.2"/>
    <property type="molecule type" value="Genomic_DNA"/>
</dbReference>
<proteinExistence type="predicted"/>
<dbReference type="PANTHER" id="PTHR46467:SF1">
    <property type="entry name" value="TETHER CONTAINING UBX DOMAIN FOR GLUT4"/>
    <property type="match status" value="1"/>
</dbReference>
<feature type="domain" description="TUG ubiquitin-like" evidence="2">
    <location>
        <begin position="9"/>
        <end position="71"/>
    </location>
</feature>
<dbReference type="KEGG" id="dha:DEHA2B13640g"/>
<dbReference type="OMA" id="ERIMLIW"/>
<dbReference type="GO" id="GO:0006886">
    <property type="term" value="P:intracellular protein transport"/>
    <property type="evidence" value="ECO:0007669"/>
    <property type="project" value="TreeGrafter"/>
</dbReference>
<name>Q6BW80_DEBHA</name>
<evidence type="ECO:0000256" key="1">
    <source>
        <dbReference type="SAM" id="MobiDB-lite"/>
    </source>
</evidence>
<protein>
    <submittedName>
        <fullName evidence="3">DEHA2B13640p</fullName>
    </submittedName>
</protein>
<dbReference type="GO" id="GO:0005737">
    <property type="term" value="C:cytoplasm"/>
    <property type="evidence" value="ECO:0007669"/>
    <property type="project" value="TreeGrafter"/>
</dbReference>
<dbReference type="InterPro" id="IPR029071">
    <property type="entry name" value="Ubiquitin-like_domsf"/>
</dbReference>
<keyword evidence="4" id="KW-1185">Reference proteome</keyword>
<accession>Q6BW80</accession>
<dbReference type="GO" id="GO:0005634">
    <property type="term" value="C:nucleus"/>
    <property type="evidence" value="ECO:0007669"/>
    <property type="project" value="TreeGrafter"/>
</dbReference>
<dbReference type="eggNOG" id="ENOG502S0EM">
    <property type="taxonomic scope" value="Eukaryota"/>
</dbReference>
<dbReference type="GO" id="GO:0012506">
    <property type="term" value="C:vesicle membrane"/>
    <property type="evidence" value="ECO:0007669"/>
    <property type="project" value="TreeGrafter"/>
</dbReference>
<feature type="compositionally biased region" description="Basic residues" evidence="1">
    <location>
        <begin position="490"/>
        <end position="499"/>
    </location>
</feature>
<dbReference type="RefSeq" id="XP_457539.2">
    <property type="nucleotide sequence ID" value="XM_457539.1"/>
</dbReference>
<dbReference type="InParanoid" id="Q6BW80"/>
<sequence length="499" mass="56435">MSTVTFNISFSNTNKKVTSVKSQSVNQLIQTALEKFKIDGQQGELFHNGKKLDSSLPIRLTNLVNNSKLVLVVSHESKEKLVNIKLAINAKNEIKSYILKTSNTRSLMEILEEFERRNDCNIRGGGEFELTVLNSKIGSGSKEIKSSLKSIIGSDVSSLVMRLAYLQTNNNAEEQQKINEIQKQRMKEYQRQERERREVEQRNQEQTARHEAARQESQQQEQVQTTAQTDEIDTSQALESSHSSAKRHLSHSEAVQVNTSETATTDDTTTPEGSDQSSPVPIEQKDTVYIPSAFSTYENPDDDYEMTVDQAQKYHKMIINSSKKPAAPKPKSKPSKYSIRIKFPDRIMLQLEMNDPTAKLGHLLKKIDEYLVPEFQNNYNLKIGYPPFSKIPMSLTHNNTPLADSPFFQDEKIVLIWESLVPHAKGPYIVESDFARENVKQINELPEIKLETNRSNLPADSNPRSAVPSASSSSSSYHNSEKSSANASKKIPKWFKPTK</sequence>
<feature type="compositionally biased region" description="Low complexity" evidence="1">
    <location>
        <begin position="215"/>
        <end position="229"/>
    </location>
</feature>
<dbReference type="HOGENOM" id="CLU_521749_0_0_1"/>
<organism evidence="3 4">
    <name type="scientific">Debaryomyces hansenii (strain ATCC 36239 / CBS 767 / BCRC 21394 / JCM 1990 / NBRC 0083 / IGC 2968)</name>
    <name type="common">Yeast</name>
    <name type="synonym">Torulaspora hansenii</name>
    <dbReference type="NCBI Taxonomy" id="284592"/>
    <lineage>
        <taxon>Eukaryota</taxon>
        <taxon>Fungi</taxon>
        <taxon>Dikarya</taxon>
        <taxon>Ascomycota</taxon>
        <taxon>Saccharomycotina</taxon>
        <taxon>Pichiomycetes</taxon>
        <taxon>Debaryomycetaceae</taxon>
        <taxon>Debaryomyces</taxon>
    </lineage>
</organism>
<dbReference type="STRING" id="284592.Q6BW80"/>
<dbReference type="PANTHER" id="PTHR46467">
    <property type="entry name" value="TETHER CONTAINING UBX DOMAIN FOR GLUT4"/>
    <property type="match status" value="1"/>
</dbReference>
<feature type="compositionally biased region" description="Polar residues" evidence="1">
    <location>
        <begin position="234"/>
        <end position="243"/>
    </location>
</feature>
<dbReference type="Pfam" id="PF11470">
    <property type="entry name" value="TUG-UBL1"/>
    <property type="match status" value="1"/>
</dbReference>
<dbReference type="GeneID" id="2913499"/>
<evidence type="ECO:0000259" key="2">
    <source>
        <dbReference type="Pfam" id="PF11470"/>
    </source>
</evidence>
<evidence type="ECO:0000313" key="4">
    <source>
        <dbReference type="Proteomes" id="UP000000599"/>
    </source>
</evidence>
<feature type="compositionally biased region" description="Low complexity" evidence="1">
    <location>
        <begin position="461"/>
        <end position="489"/>
    </location>
</feature>
<dbReference type="AlphaFoldDB" id="Q6BW80"/>
<gene>
    <name evidence="3" type="ordered locus">DEHA2B13640g</name>
</gene>